<comment type="caution">
    <text evidence="7">The sequence shown here is derived from an EMBL/GenBank/DDBJ whole genome shotgun (WGS) entry which is preliminary data.</text>
</comment>
<evidence type="ECO:0000256" key="4">
    <source>
        <dbReference type="ARBA" id="ARBA00022989"/>
    </source>
</evidence>
<feature type="transmembrane region" description="Helical" evidence="6">
    <location>
        <begin position="34"/>
        <end position="56"/>
    </location>
</feature>
<evidence type="ECO:0000256" key="6">
    <source>
        <dbReference type="RuleBase" id="RU280813"/>
    </source>
</evidence>
<dbReference type="PANTHER" id="PTHR31627:SF43">
    <property type="entry name" value="SERPENTINE RECEPTOR CLASS GAMMA-15"/>
    <property type="match status" value="1"/>
</dbReference>
<dbReference type="PANTHER" id="PTHR31627">
    <property type="entry name" value="SERPENTINE RECEPTOR CLASS GAMMA-RELATED"/>
    <property type="match status" value="1"/>
</dbReference>
<dbReference type="GO" id="GO:0004888">
    <property type="term" value="F:transmembrane signaling receptor activity"/>
    <property type="evidence" value="ECO:0007669"/>
    <property type="project" value="InterPro"/>
</dbReference>
<feature type="transmembrane region" description="Helical" evidence="6">
    <location>
        <begin position="77"/>
        <end position="100"/>
    </location>
</feature>
<comment type="caution">
    <text evidence="6">Lacks conserved residue(s) required for the propagation of feature annotation.</text>
</comment>
<evidence type="ECO:0000313" key="7">
    <source>
        <dbReference type="EMBL" id="CAI5450614.1"/>
    </source>
</evidence>
<keyword evidence="3 6" id="KW-0812">Transmembrane</keyword>
<name>A0A9P1IUP7_9PELO</name>
<evidence type="ECO:0000256" key="5">
    <source>
        <dbReference type="ARBA" id="ARBA00023136"/>
    </source>
</evidence>
<accession>A0A9P1IUP7</accession>
<evidence type="ECO:0000313" key="8">
    <source>
        <dbReference type="Proteomes" id="UP001152747"/>
    </source>
</evidence>
<dbReference type="AlphaFoldDB" id="A0A9P1IUP7"/>
<dbReference type="Pfam" id="PF02118">
    <property type="entry name" value="Srg"/>
    <property type="match status" value="1"/>
</dbReference>
<comment type="similarity">
    <text evidence="2 6">Belongs to the nematode receptor-like protein srg family.</text>
</comment>
<feature type="transmembrane region" description="Helical" evidence="6">
    <location>
        <begin position="112"/>
        <end position="136"/>
    </location>
</feature>
<dbReference type="Gene3D" id="1.20.1070.10">
    <property type="entry name" value="Rhodopsin 7-helix transmembrane proteins"/>
    <property type="match status" value="1"/>
</dbReference>
<reference evidence="7" key="1">
    <citation type="submission" date="2022-11" db="EMBL/GenBank/DDBJ databases">
        <authorList>
            <person name="Kikuchi T."/>
        </authorList>
    </citation>
    <scope>NUCLEOTIDE SEQUENCE</scope>
    <source>
        <strain evidence="7">PS1010</strain>
    </source>
</reference>
<dbReference type="SUPFAM" id="SSF81321">
    <property type="entry name" value="Family A G protein-coupled receptor-like"/>
    <property type="match status" value="1"/>
</dbReference>
<keyword evidence="5 6" id="KW-0472">Membrane</keyword>
<gene>
    <name evidence="7" type="ORF">CAMP_LOCUS13251</name>
</gene>
<evidence type="ECO:0000256" key="2">
    <source>
        <dbReference type="ARBA" id="ARBA00005692"/>
    </source>
</evidence>
<dbReference type="InterPro" id="IPR000609">
    <property type="entry name" value="7TM_GPCR_serpentine_rcpt_Srg"/>
</dbReference>
<organism evidence="7 8">
    <name type="scientific">Caenorhabditis angaria</name>
    <dbReference type="NCBI Taxonomy" id="860376"/>
    <lineage>
        <taxon>Eukaryota</taxon>
        <taxon>Metazoa</taxon>
        <taxon>Ecdysozoa</taxon>
        <taxon>Nematoda</taxon>
        <taxon>Chromadorea</taxon>
        <taxon>Rhabditida</taxon>
        <taxon>Rhabditina</taxon>
        <taxon>Rhabditomorpha</taxon>
        <taxon>Rhabditoidea</taxon>
        <taxon>Rhabditidae</taxon>
        <taxon>Peloderinae</taxon>
        <taxon>Caenorhabditis</taxon>
    </lineage>
</organism>
<evidence type="ECO:0000256" key="1">
    <source>
        <dbReference type="ARBA" id="ARBA00004141"/>
    </source>
</evidence>
<protein>
    <recommendedName>
        <fullName evidence="6">Serpentine receptor class gamma</fullName>
    </recommendedName>
</protein>
<dbReference type="Proteomes" id="UP001152747">
    <property type="component" value="Unassembled WGS sequence"/>
</dbReference>
<keyword evidence="8" id="KW-1185">Reference proteome</keyword>
<evidence type="ECO:0000256" key="3">
    <source>
        <dbReference type="ARBA" id="ARBA00022692"/>
    </source>
</evidence>
<sequence>MKSFSLILLCLNRYTSVMLPVGHNHFWKRNLNKFLVAQIILSAIFSIPTLTGPAFAKVSFGYAQVDYVHNIPYIRTSLFKIIITIPSIAFVIISNIILVSKLSKITENMRKLTVTTIIMSFSQLLTFLSFLLVYFVPTSYWIENQKSSVAVFLFWQITKDIDMISGPLCLLILDGRVRSTIFISNK</sequence>
<dbReference type="InterPro" id="IPR051119">
    <property type="entry name" value="Nematode_SR-like"/>
</dbReference>
<proteinExistence type="inferred from homology"/>
<dbReference type="GO" id="GO:0016020">
    <property type="term" value="C:membrane"/>
    <property type="evidence" value="ECO:0007669"/>
    <property type="project" value="UniProtKB-SubCell"/>
</dbReference>
<dbReference type="GO" id="GO:0007606">
    <property type="term" value="P:sensory perception of chemical stimulus"/>
    <property type="evidence" value="ECO:0007669"/>
    <property type="project" value="UniProtKB-UniRule"/>
</dbReference>
<keyword evidence="4 6" id="KW-1133">Transmembrane helix</keyword>
<dbReference type="EMBL" id="CANHGI010000005">
    <property type="protein sequence ID" value="CAI5450614.1"/>
    <property type="molecule type" value="Genomic_DNA"/>
</dbReference>
<comment type="subcellular location">
    <subcellularLocation>
        <location evidence="1">Membrane</location>
        <topology evidence="1">Multi-pass membrane protein</topology>
    </subcellularLocation>
</comment>